<name>A0ABQ9LXT7_HEVBR</name>
<evidence type="ECO:0000313" key="2">
    <source>
        <dbReference type="EMBL" id="KAJ9172829.1"/>
    </source>
</evidence>
<evidence type="ECO:0000256" key="1">
    <source>
        <dbReference type="SAM" id="MobiDB-lite"/>
    </source>
</evidence>
<dbReference type="PANTHER" id="PTHR33318">
    <property type="entry name" value="ASPARTYL/GLUTAMYL-TRNA(ASN/GLN) AMIDOTRANSFERASE SUBUNIT"/>
    <property type="match status" value="1"/>
</dbReference>
<gene>
    <name evidence="2" type="ORF">P3X46_016030</name>
</gene>
<dbReference type="EMBL" id="JARPOI010000009">
    <property type="protein sequence ID" value="KAJ9172829.1"/>
    <property type="molecule type" value="Genomic_DNA"/>
</dbReference>
<feature type="region of interest" description="Disordered" evidence="1">
    <location>
        <begin position="248"/>
        <end position="269"/>
    </location>
</feature>
<reference evidence="2" key="1">
    <citation type="journal article" date="2023" name="Plant Biotechnol. J.">
        <title>Chromosome-level wild Hevea brasiliensis genome provides new tools for genomic-assisted breeding and valuable loci to elevate rubber yield.</title>
        <authorList>
            <person name="Cheng H."/>
            <person name="Song X."/>
            <person name="Hu Y."/>
            <person name="Wu T."/>
            <person name="Yang Q."/>
            <person name="An Z."/>
            <person name="Feng S."/>
            <person name="Deng Z."/>
            <person name="Wu W."/>
            <person name="Zeng X."/>
            <person name="Tu M."/>
            <person name="Wang X."/>
            <person name="Huang H."/>
        </authorList>
    </citation>
    <scope>NUCLEOTIDE SEQUENCE</scope>
    <source>
        <strain evidence="2">MT/VB/25A 57/8</strain>
    </source>
</reference>
<keyword evidence="3" id="KW-1185">Reference proteome</keyword>
<comment type="caution">
    <text evidence="2">The sequence shown here is derived from an EMBL/GenBank/DDBJ whole genome shotgun (WGS) entry which is preliminary data.</text>
</comment>
<dbReference type="InterPro" id="IPR039300">
    <property type="entry name" value="JASON"/>
</dbReference>
<feature type="region of interest" description="Disordered" evidence="1">
    <location>
        <begin position="361"/>
        <end position="384"/>
    </location>
</feature>
<evidence type="ECO:0000313" key="3">
    <source>
        <dbReference type="Proteomes" id="UP001174677"/>
    </source>
</evidence>
<organism evidence="2 3">
    <name type="scientific">Hevea brasiliensis</name>
    <name type="common">Para rubber tree</name>
    <name type="synonym">Siphonia brasiliensis</name>
    <dbReference type="NCBI Taxonomy" id="3981"/>
    <lineage>
        <taxon>Eukaryota</taxon>
        <taxon>Viridiplantae</taxon>
        <taxon>Streptophyta</taxon>
        <taxon>Embryophyta</taxon>
        <taxon>Tracheophyta</taxon>
        <taxon>Spermatophyta</taxon>
        <taxon>Magnoliopsida</taxon>
        <taxon>eudicotyledons</taxon>
        <taxon>Gunneridae</taxon>
        <taxon>Pentapetalae</taxon>
        <taxon>rosids</taxon>
        <taxon>fabids</taxon>
        <taxon>Malpighiales</taxon>
        <taxon>Euphorbiaceae</taxon>
        <taxon>Crotonoideae</taxon>
        <taxon>Micrandreae</taxon>
        <taxon>Hevea</taxon>
    </lineage>
</organism>
<dbReference type="Proteomes" id="UP001174677">
    <property type="component" value="Chromosome 9"/>
</dbReference>
<feature type="compositionally biased region" description="Polar residues" evidence="1">
    <location>
        <begin position="471"/>
        <end position="488"/>
    </location>
</feature>
<sequence>MICALLERETGLICISVLRFIDRSVSRAMGCFFGCFRVRNDRRRPHMASDSSRSEPTEAWVSKNRLSYLFLSEEREDNDKKSHHSGSPQINKELINEAKFLKACGTLSETPSEIRKASQKLNGSAPLGKDSESSDFHSWLPNTSIKKLQLDQQIDQPPTPIKLYEEWGNLSASSEHTPSSCMPNAQDTGRISITSIEDGEVGSLKMATNVPPTNKSVRFECNFDTSSSKGSSFENGCQILRKFESPGYMSVSKPSPKPTPLKLSDEMQTPGTVFPTELLANGKTRIRSQYVYPVLNPVENASQWKVLQEDDSSSHQLSSQLKEFSVQLENSTPKSVGEKEASSVPELKVEASLSSWLKPQQFAHDKDDPNGGTASSKNFHFGRTPMDRPIIGMVAAHWNENEPSRISPKWWDGNGIPNSTNKYKEDQKVSWHATPFEERLEKALSEESFISQNKQVNGKPIGFDEHDESDTALSKLQASTHSKSVVSF</sequence>
<accession>A0ABQ9LXT7</accession>
<proteinExistence type="predicted"/>
<evidence type="ECO:0008006" key="4">
    <source>
        <dbReference type="Google" id="ProtNLM"/>
    </source>
</evidence>
<protein>
    <recommendedName>
        <fullName evidence="4">Protein JASON</fullName>
    </recommendedName>
</protein>
<dbReference type="PANTHER" id="PTHR33318:SF7">
    <property type="entry name" value="PROTEIN JASON"/>
    <property type="match status" value="1"/>
</dbReference>
<feature type="region of interest" description="Disordered" evidence="1">
    <location>
        <begin position="115"/>
        <end position="138"/>
    </location>
</feature>
<feature type="region of interest" description="Disordered" evidence="1">
    <location>
        <begin position="451"/>
        <end position="488"/>
    </location>
</feature>